<evidence type="ECO:0000256" key="1">
    <source>
        <dbReference type="SAM" id="Phobius"/>
    </source>
</evidence>
<evidence type="ECO:0000313" key="2">
    <source>
        <dbReference type="EMBL" id="GGO87025.1"/>
    </source>
</evidence>
<sequence>MMEHFVCKRPKPSLWLVVLLLGISTSLPLRAQERGAAYRLDACDMVVETLICRPAGLVATLIGTTVWAVSLPFSLAGGNEKEARKALIYEPAAYTFKRPVGSPECSCGGYQDP</sequence>
<keyword evidence="1" id="KW-0812">Transmembrane</keyword>
<dbReference type="Proteomes" id="UP000599578">
    <property type="component" value="Unassembled WGS sequence"/>
</dbReference>
<keyword evidence="3" id="KW-1185">Reference proteome</keyword>
<name>A0A917ZMZ7_9GAMM</name>
<dbReference type="RefSeq" id="WP_188862330.1">
    <property type="nucleotide sequence ID" value="NZ_BMLT01000012.1"/>
</dbReference>
<organism evidence="2 3">
    <name type="scientific">Marinobacterium nitratireducens</name>
    <dbReference type="NCBI Taxonomy" id="518897"/>
    <lineage>
        <taxon>Bacteria</taxon>
        <taxon>Pseudomonadati</taxon>
        <taxon>Pseudomonadota</taxon>
        <taxon>Gammaproteobacteria</taxon>
        <taxon>Oceanospirillales</taxon>
        <taxon>Oceanospirillaceae</taxon>
        <taxon>Marinobacterium</taxon>
    </lineage>
</organism>
<comment type="caution">
    <text evidence="2">The sequence shown here is derived from an EMBL/GenBank/DDBJ whole genome shotgun (WGS) entry which is preliminary data.</text>
</comment>
<proteinExistence type="predicted"/>
<keyword evidence="1" id="KW-0472">Membrane</keyword>
<reference evidence="2 3" key="1">
    <citation type="journal article" date="2014" name="Int. J. Syst. Evol. Microbiol.">
        <title>Complete genome sequence of Corynebacterium casei LMG S-19264T (=DSM 44701T), isolated from a smear-ripened cheese.</title>
        <authorList>
            <consortium name="US DOE Joint Genome Institute (JGI-PGF)"/>
            <person name="Walter F."/>
            <person name="Albersmeier A."/>
            <person name="Kalinowski J."/>
            <person name="Ruckert C."/>
        </authorList>
    </citation>
    <scope>NUCLEOTIDE SEQUENCE [LARGE SCALE GENOMIC DNA]</scope>
    <source>
        <strain evidence="2 3">CGMCC 1.7286</strain>
    </source>
</reference>
<gene>
    <name evidence="2" type="ORF">GCM10011348_39250</name>
</gene>
<dbReference type="AlphaFoldDB" id="A0A917ZMZ7"/>
<feature type="transmembrane region" description="Helical" evidence="1">
    <location>
        <begin position="55"/>
        <end position="75"/>
    </location>
</feature>
<evidence type="ECO:0000313" key="3">
    <source>
        <dbReference type="Proteomes" id="UP000599578"/>
    </source>
</evidence>
<keyword evidence="1" id="KW-1133">Transmembrane helix</keyword>
<dbReference type="EMBL" id="BMLT01000012">
    <property type="protein sequence ID" value="GGO87025.1"/>
    <property type="molecule type" value="Genomic_DNA"/>
</dbReference>
<protein>
    <submittedName>
        <fullName evidence="2">Uncharacterized protein</fullName>
    </submittedName>
</protein>
<accession>A0A917ZMZ7</accession>